<protein>
    <recommendedName>
        <fullName evidence="4">Alpha/beta hydrolase fold-3 domain-containing protein</fullName>
    </recommendedName>
</protein>
<keyword evidence="1" id="KW-0812">Transmembrane</keyword>
<dbReference type="InterPro" id="IPR029058">
    <property type="entry name" value="AB_hydrolase_fold"/>
</dbReference>
<feature type="transmembrane region" description="Helical" evidence="1">
    <location>
        <begin position="7"/>
        <end position="26"/>
    </location>
</feature>
<dbReference type="AlphaFoldDB" id="M3JU87"/>
<comment type="caution">
    <text evidence="2">The sequence shown here is derived from an EMBL/GenBank/DDBJ whole genome shotgun (WGS) entry which is preliminary data.</text>
</comment>
<dbReference type="SUPFAM" id="SSF53474">
    <property type="entry name" value="alpha/beta-Hydrolases"/>
    <property type="match status" value="1"/>
</dbReference>
<organism evidence="2 3">
    <name type="scientific">Candida maltosa (strain Xu316)</name>
    <name type="common">Yeast</name>
    <dbReference type="NCBI Taxonomy" id="1245528"/>
    <lineage>
        <taxon>Eukaryota</taxon>
        <taxon>Fungi</taxon>
        <taxon>Dikarya</taxon>
        <taxon>Ascomycota</taxon>
        <taxon>Saccharomycotina</taxon>
        <taxon>Pichiomycetes</taxon>
        <taxon>Debaryomycetaceae</taxon>
        <taxon>Candida/Lodderomyces clade</taxon>
        <taxon>Candida</taxon>
    </lineage>
</organism>
<evidence type="ECO:0008006" key="4">
    <source>
        <dbReference type="Google" id="ProtNLM"/>
    </source>
</evidence>
<dbReference type="InterPro" id="IPR019436">
    <property type="entry name" value="Say1-like"/>
</dbReference>
<gene>
    <name evidence="2" type="ORF">G210_3317</name>
</gene>
<dbReference type="InterPro" id="IPR010424">
    <property type="entry name" value="EutQ"/>
</dbReference>
<dbReference type="PANTHER" id="PTHR36169">
    <property type="entry name" value="ETHANOLAMINE UTILIZATION PROTEIN EUTQ"/>
    <property type="match status" value="1"/>
</dbReference>
<proteinExistence type="predicted"/>
<keyword evidence="1" id="KW-0472">Membrane</keyword>
<dbReference type="OMA" id="IMISLRA"/>
<evidence type="ECO:0000313" key="2">
    <source>
        <dbReference type="EMBL" id="EMG46435.1"/>
    </source>
</evidence>
<sequence length="405" mass="46513">MISLKTIYIILTIPFKLAWVAIKYPFVGGINDKFRNNLTNSLKLTIFRQALRYPIEDKGKLSLFNNEYLVNNLIKKWYPNLTDLNNYGKRYDEHSFWIVEAENRTNDDPIIIYAHGGCFVFESAPSQIETLLSTYYLVDPSIRARLSILFLDYKLASQGYPVPYQLHELTESYKKLVDEGSQNIILMGDSAGGNLALTFLQQIKSNTTDYDLPYPKSAVLISPWVKLKPDDKDYEKGHSMHDNSSKDMLQDVHFQQIFTEGGLILGNVNSLTVSPGNCAYSCEDWTDIPTLDYTFVIYGEHETFRDDIAEWCEYALKTPKIDWTEDSKGVLNSSVHEYVKKEAGKSNVSVFVEPWGIHDAVMMFESDVVAKIKNNPDFTLDDVDQEKYFGMYRLVTYLNEILSEN</sequence>
<dbReference type="eggNOG" id="KOG1515">
    <property type="taxonomic scope" value="Eukaryota"/>
</dbReference>
<dbReference type="EMBL" id="AOGT01002010">
    <property type="protein sequence ID" value="EMG46435.1"/>
    <property type="molecule type" value="Genomic_DNA"/>
</dbReference>
<keyword evidence="1" id="KW-1133">Transmembrane helix</keyword>
<dbReference type="HOGENOM" id="CLU_053543_0_0_1"/>
<dbReference type="STRING" id="1245528.M3JU87"/>
<evidence type="ECO:0000256" key="1">
    <source>
        <dbReference type="SAM" id="Phobius"/>
    </source>
</evidence>
<dbReference type="Pfam" id="PF10340">
    <property type="entry name" value="Say1_Mug180"/>
    <property type="match status" value="1"/>
</dbReference>
<evidence type="ECO:0000313" key="3">
    <source>
        <dbReference type="Proteomes" id="UP000011777"/>
    </source>
</evidence>
<accession>M3JU87</accession>
<name>M3JU87_CANMX</name>
<keyword evidence="3" id="KW-1185">Reference proteome</keyword>
<dbReference type="OrthoDB" id="2152029at2759"/>
<dbReference type="PANTHER" id="PTHR36169:SF1">
    <property type="entry name" value="ACETATE KINASE EUTQ"/>
    <property type="match status" value="1"/>
</dbReference>
<reference evidence="2 3" key="1">
    <citation type="submission" date="2013-02" db="EMBL/GenBank/DDBJ databases">
        <title>Genome sequence of Candida maltosa Xu316, a potential industrial strain for xylitol and ethanol production.</title>
        <authorList>
            <person name="Yu J."/>
            <person name="Wang Q."/>
            <person name="Geng X."/>
            <person name="Bao W."/>
            <person name="He P."/>
            <person name="Cai J."/>
        </authorList>
    </citation>
    <scope>NUCLEOTIDE SEQUENCE [LARGE SCALE GENOMIC DNA]</scope>
    <source>
        <strain evidence="3">Xu316</strain>
    </source>
</reference>
<dbReference type="Proteomes" id="UP000011777">
    <property type="component" value="Unassembled WGS sequence"/>
</dbReference>
<dbReference type="Gene3D" id="3.40.50.1820">
    <property type="entry name" value="alpha/beta hydrolase"/>
    <property type="match status" value="1"/>
</dbReference>